<sequence length="213" mass="22572">MTRERDALLWGEGQLWQPGGPVSLTELTLVGKERAVLVLEDPGAFFELARGDTEAGGALRVRGARLGTLEGRAMGAVAARDFEPVEGLTVAEHLVLAVRLARRVGSAPVPSFADVLRASGLEGRDGAVAVDLSPRARARLELAMALVRPAVARLLWVEDADVVPEVFDRVLRESIGGAVLVVGRRPVEVSGAVRFAVQGSRLTRATRPGRGSS</sequence>
<dbReference type="EMBL" id="CP001631">
    <property type="protein sequence ID" value="ACU54465.1"/>
    <property type="molecule type" value="Genomic_DNA"/>
</dbReference>
<evidence type="ECO:0000313" key="2">
    <source>
        <dbReference type="Proteomes" id="UP000000771"/>
    </source>
</evidence>
<gene>
    <name evidence="1" type="ordered locus">Afer_1543</name>
</gene>
<dbReference type="STRING" id="525909.Afer_1543"/>
<dbReference type="KEGG" id="afo:Afer_1543"/>
<accession>C7M0F7</accession>
<proteinExistence type="predicted"/>
<dbReference type="HOGENOM" id="CLU_1292133_0_0_11"/>
<dbReference type="Proteomes" id="UP000000771">
    <property type="component" value="Chromosome"/>
</dbReference>
<protein>
    <recommendedName>
        <fullName evidence="3">ABC transporter domain-containing protein</fullName>
    </recommendedName>
</protein>
<organism evidence="1 2">
    <name type="scientific">Acidimicrobium ferrooxidans (strain DSM 10331 / JCM 15462 / NBRC 103882 / ICP)</name>
    <dbReference type="NCBI Taxonomy" id="525909"/>
    <lineage>
        <taxon>Bacteria</taxon>
        <taxon>Bacillati</taxon>
        <taxon>Actinomycetota</taxon>
        <taxon>Acidimicrobiia</taxon>
        <taxon>Acidimicrobiales</taxon>
        <taxon>Acidimicrobiaceae</taxon>
        <taxon>Acidimicrobium</taxon>
    </lineage>
</organism>
<name>C7M0F7_ACIFD</name>
<dbReference type="AlphaFoldDB" id="C7M0F7"/>
<keyword evidence="2" id="KW-1185">Reference proteome</keyword>
<evidence type="ECO:0008006" key="3">
    <source>
        <dbReference type="Google" id="ProtNLM"/>
    </source>
</evidence>
<reference evidence="1 2" key="1">
    <citation type="journal article" date="2009" name="Stand. Genomic Sci.">
        <title>Complete genome sequence of Acidimicrobium ferrooxidans type strain (ICP).</title>
        <authorList>
            <person name="Clum A."/>
            <person name="Nolan M."/>
            <person name="Lang E."/>
            <person name="Glavina Del Rio T."/>
            <person name="Tice H."/>
            <person name="Copeland A."/>
            <person name="Cheng J.F."/>
            <person name="Lucas S."/>
            <person name="Chen F."/>
            <person name="Bruce D."/>
            <person name="Goodwin L."/>
            <person name="Pitluck S."/>
            <person name="Ivanova N."/>
            <person name="Mavrommatis K."/>
            <person name="Mikhailova N."/>
            <person name="Pati A."/>
            <person name="Chen A."/>
            <person name="Palaniappan K."/>
            <person name="Goker M."/>
            <person name="Spring S."/>
            <person name="Land M."/>
            <person name="Hauser L."/>
            <person name="Chang Y.J."/>
            <person name="Jeffries C.C."/>
            <person name="Chain P."/>
            <person name="Bristow J."/>
            <person name="Eisen J.A."/>
            <person name="Markowitz V."/>
            <person name="Hugenholtz P."/>
            <person name="Kyrpides N.C."/>
            <person name="Klenk H.P."/>
            <person name="Lapidus A."/>
        </authorList>
    </citation>
    <scope>NUCLEOTIDE SEQUENCE [LARGE SCALE GENOMIC DNA]</scope>
    <source>
        <strain evidence="2">DSM 10331 / JCM 15462 / NBRC 103882 / ICP</strain>
    </source>
</reference>
<dbReference type="eggNOG" id="COG1131">
    <property type="taxonomic scope" value="Bacteria"/>
</dbReference>
<evidence type="ECO:0000313" key="1">
    <source>
        <dbReference type="EMBL" id="ACU54465.1"/>
    </source>
</evidence>
<dbReference type="RefSeq" id="WP_015798944.1">
    <property type="nucleotide sequence ID" value="NC_013124.1"/>
</dbReference>